<evidence type="ECO:0000256" key="1">
    <source>
        <dbReference type="SAM" id="SignalP"/>
    </source>
</evidence>
<keyword evidence="1" id="KW-0732">Signal</keyword>
<organism evidence="2">
    <name type="scientific">Anguilla anguilla</name>
    <name type="common">European freshwater eel</name>
    <name type="synonym">Muraena anguilla</name>
    <dbReference type="NCBI Taxonomy" id="7936"/>
    <lineage>
        <taxon>Eukaryota</taxon>
        <taxon>Metazoa</taxon>
        <taxon>Chordata</taxon>
        <taxon>Craniata</taxon>
        <taxon>Vertebrata</taxon>
        <taxon>Euteleostomi</taxon>
        <taxon>Actinopterygii</taxon>
        <taxon>Neopterygii</taxon>
        <taxon>Teleostei</taxon>
        <taxon>Anguilliformes</taxon>
        <taxon>Anguillidae</taxon>
        <taxon>Anguilla</taxon>
    </lineage>
</organism>
<evidence type="ECO:0000313" key="2">
    <source>
        <dbReference type="EMBL" id="JAH06407.1"/>
    </source>
</evidence>
<dbReference type="EMBL" id="GBXM01102170">
    <property type="protein sequence ID" value="JAH06407.1"/>
    <property type="molecule type" value="Transcribed_RNA"/>
</dbReference>
<feature type="signal peptide" evidence="1">
    <location>
        <begin position="1"/>
        <end position="16"/>
    </location>
</feature>
<name>A0A0E9PQ54_ANGAN</name>
<sequence length="34" mass="3987">MRWQTLGILKFHLILCAIYKNVVKNCSNNGHFHS</sequence>
<reference evidence="2" key="1">
    <citation type="submission" date="2014-11" db="EMBL/GenBank/DDBJ databases">
        <authorList>
            <person name="Amaro Gonzalez C."/>
        </authorList>
    </citation>
    <scope>NUCLEOTIDE SEQUENCE</scope>
</reference>
<accession>A0A0E9PQ54</accession>
<dbReference type="AlphaFoldDB" id="A0A0E9PQ54"/>
<protein>
    <submittedName>
        <fullName evidence="2">Uncharacterized protein</fullName>
    </submittedName>
</protein>
<proteinExistence type="predicted"/>
<reference evidence="2" key="2">
    <citation type="journal article" date="2015" name="Fish Shellfish Immunol.">
        <title>Early steps in the European eel (Anguilla anguilla)-Vibrio vulnificus interaction in the gills: Role of the RtxA13 toxin.</title>
        <authorList>
            <person name="Callol A."/>
            <person name="Pajuelo D."/>
            <person name="Ebbesson L."/>
            <person name="Teles M."/>
            <person name="MacKenzie S."/>
            <person name="Amaro C."/>
        </authorList>
    </citation>
    <scope>NUCLEOTIDE SEQUENCE</scope>
</reference>
<feature type="chain" id="PRO_5002431047" evidence="1">
    <location>
        <begin position="17"/>
        <end position="34"/>
    </location>
</feature>